<dbReference type="PANTHER" id="PTHR10663">
    <property type="entry name" value="GUANYL-NUCLEOTIDE EXCHANGE FACTOR"/>
    <property type="match status" value="1"/>
</dbReference>
<dbReference type="Proteomes" id="UP001321749">
    <property type="component" value="Unassembled WGS sequence"/>
</dbReference>
<dbReference type="InterPro" id="IPR011993">
    <property type="entry name" value="PH-like_dom_sf"/>
</dbReference>
<reference evidence="3" key="2">
    <citation type="submission" date="2023-06" db="EMBL/GenBank/DDBJ databases">
        <authorList>
            <consortium name="Lawrence Berkeley National Laboratory"/>
            <person name="Mondo S.J."/>
            <person name="Hensen N."/>
            <person name="Bonometti L."/>
            <person name="Westerberg I."/>
            <person name="Brannstrom I.O."/>
            <person name="Guillou S."/>
            <person name="Cros-Aarteil S."/>
            <person name="Calhoun S."/>
            <person name="Haridas S."/>
            <person name="Kuo A."/>
            <person name="Pangilinan J."/>
            <person name="Riley R."/>
            <person name="Labutti K."/>
            <person name="Andreopoulos B."/>
            <person name="Lipzen A."/>
            <person name="Chen C."/>
            <person name="Yanf M."/>
            <person name="Daum C."/>
            <person name="Ng V."/>
            <person name="Clum A."/>
            <person name="Steindorff A."/>
            <person name="Ohm R."/>
            <person name="Martin F."/>
            <person name="Silar P."/>
            <person name="Natvig D."/>
            <person name="Lalanne C."/>
            <person name="Gautier V."/>
            <person name="Ament-Velasquez S.L."/>
            <person name="Kruys A."/>
            <person name="Hutchinson M.I."/>
            <person name="Powell A.J."/>
            <person name="Barry K."/>
            <person name="Miller A.N."/>
            <person name="Grigoriev I.V."/>
            <person name="Debuchy R."/>
            <person name="Gladieux P."/>
            <person name="Thoren M.H."/>
            <person name="Johannesson H."/>
        </authorList>
    </citation>
    <scope>NUCLEOTIDE SEQUENCE</scope>
    <source>
        <strain evidence="3">PSN324</strain>
    </source>
</reference>
<feature type="compositionally biased region" description="Low complexity" evidence="1">
    <location>
        <begin position="237"/>
        <end position="250"/>
    </location>
</feature>
<feature type="region of interest" description="Disordered" evidence="1">
    <location>
        <begin position="1339"/>
        <end position="1370"/>
    </location>
</feature>
<dbReference type="SUPFAM" id="SSF50729">
    <property type="entry name" value="PH domain-like"/>
    <property type="match status" value="1"/>
</dbReference>
<feature type="non-terminal residue" evidence="3">
    <location>
        <position position="1"/>
    </location>
</feature>
<feature type="compositionally biased region" description="Polar residues" evidence="1">
    <location>
        <begin position="565"/>
        <end position="577"/>
    </location>
</feature>
<feature type="region of interest" description="Disordered" evidence="1">
    <location>
        <begin position="1052"/>
        <end position="1090"/>
    </location>
</feature>
<organism evidence="3 4">
    <name type="scientific">Cladorrhinum samala</name>
    <dbReference type="NCBI Taxonomy" id="585594"/>
    <lineage>
        <taxon>Eukaryota</taxon>
        <taxon>Fungi</taxon>
        <taxon>Dikarya</taxon>
        <taxon>Ascomycota</taxon>
        <taxon>Pezizomycotina</taxon>
        <taxon>Sordariomycetes</taxon>
        <taxon>Sordariomycetidae</taxon>
        <taxon>Sordariales</taxon>
        <taxon>Podosporaceae</taxon>
        <taxon>Cladorrhinum</taxon>
    </lineage>
</organism>
<dbReference type="InterPro" id="IPR041681">
    <property type="entry name" value="PH_9"/>
</dbReference>
<dbReference type="GO" id="GO:0032012">
    <property type="term" value="P:regulation of ARF protein signal transduction"/>
    <property type="evidence" value="ECO:0007669"/>
    <property type="project" value="InterPro"/>
</dbReference>
<dbReference type="PROSITE" id="PS50190">
    <property type="entry name" value="SEC7"/>
    <property type="match status" value="1"/>
</dbReference>
<proteinExistence type="predicted"/>
<feature type="compositionally biased region" description="Basic and acidic residues" evidence="1">
    <location>
        <begin position="26"/>
        <end position="36"/>
    </location>
</feature>
<evidence type="ECO:0000313" key="4">
    <source>
        <dbReference type="Proteomes" id="UP001321749"/>
    </source>
</evidence>
<feature type="compositionally biased region" description="Polar residues" evidence="1">
    <location>
        <begin position="475"/>
        <end position="503"/>
    </location>
</feature>
<feature type="region of interest" description="Disordered" evidence="1">
    <location>
        <begin position="914"/>
        <end position="939"/>
    </location>
</feature>
<dbReference type="EMBL" id="MU864950">
    <property type="protein sequence ID" value="KAK4464274.1"/>
    <property type="molecule type" value="Genomic_DNA"/>
</dbReference>
<dbReference type="SUPFAM" id="SSF48425">
    <property type="entry name" value="Sec7 domain"/>
    <property type="match status" value="1"/>
</dbReference>
<feature type="region of interest" description="Disordered" evidence="1">
    <location>
        <begin position="1418"/>
        <end position="1445"/>
    </location>
</feature>
<feature type="compositionally biased region" description="Polar residues" evidence="1">
    <location>
        <begin position="158"/>
        <end position="171"/>
    </location>
</feature>
<dbReference type="InterPro" id="IPR035999">
    <property type="entry name" value="Sec7_dom_sf"/>
</dbReference>
<feature type="compositionally biased region" description="Polar residues" evidence="1">
    <location>
        <begin position="689"/>
        <end position="702"/>
    </location>
</feature>
<feature type="compositionally biased region" description="Basic and acidic residues" evidence="1">
    <location>
        <begin position="705"/>
        <end position="718"/>
    </location>
</feature>
<feature type="compositionally biased region" description="Basic and acidic residues" evidence="1">
    <location>
        <begin position="130"/>
        <end position="139"/>
    </location>
</feature>
<dbReference type="Pfam" id="PF15410">
    <property type="entry name" value="PH_9"/>
    <property type="match status" value="1"/>
</dbReference>
<comment type="caution">
    <text evidence="3">The sequence shown here is derived from an EMBL/GenBank/DDBJ whole genome shotgun (WGS) entry which is preliminary data.</text>
</comment>
<feature type="compositionally biased region" description="Low complexity" evidence="1">
    <location>
        <begin position="1343"/>
        <end position="1356"/>
    </location>
</feature>
<dbReference type="GO" id="GO:0005085">
    <property type="term" value="F:guanyl-nucleotide exchange factor activity"/>
    <property type="evidence" value="ECO:0007669"/>
    <property type="project" value="InterPro"/>
</dbReference>
<feature type="compositionally biased region" description="Low complexity" evidence="1">
    <location>
        <begin position="1075"/>
        <end position="1088"/>
    </location>
</feature>
<feature type="compositionally biased region" description="Polar residues" evidence="1">
    <location>
        <begin position="453"/>
        <end position="463"/>
    </location>
</feature>
<reference evidence="3" key="1">
    <citation type="journal article" date="2023" name="Mol. Phylogenet. Evol.">
        <title>Genome-scale phylogeny and comparative genomics of the fungal order Sordariales.</title>
        <authorList>
            <person name="Hensen N."/>
            <person name="Bonometti L."/>
            <person name="Westerberg I."/>
            <person name="Brannstrom I.O."/>
            <person name="Guillou S."/>
            <person name="Cros-Aarteil S."/>
            <person name="Calhoun S."/>
            <person name="Haridas S."/>
            <person name="Kuo A."/>
            <person name="Mondo S."/>
            <person name="Pangilinan J."/>
            <person name="Riley R."/>
            <person name="LaButti K."/>
            <person name="Andreopoulos B."/>
            <person name="Lipzen A."/>
            <person name="Chen C."/>
            <person name="Yan M."/>
            <person name="Daum C."/>
            <person name="Ng V."/>
            <person name="Clum A."/>
            <person name="Steindorff A."/>
            <person name="Ohm R.A."/>
            <person name="Martin F."/>
            <person name="Silar P."/>
            <person name="Natvig D.O."/>
            <person name="Lalanne C."/>
            <person name="Gautier V."/>
            <person name="Ament-Velasquez S.L."/>
            <person name="Kruys A."/>
            <person name="Hutchinson M.I."/>
            <person name="Powell A.J."/>
            <person name="Barry K."/>
            <person name="Miller A.N."/>
            <person name="Grigoriev I.V."/>
            <person name="Debuchy R."/>
            <person name="Gladieux P."/>
            <person name="Hiltunen Thoren M."/>
            <person name="Johannesson H."/>
        </authorList>
    </citation>
    <scope>NUCLEOTIDE SEQUENCE</scope>
    <source>
        <strain evidence="3">PSN324</strain>
    </source>
</reference>
<dbReference type="SMART" id="SM00222">
    <property type="entry name" value="Sec7"/>
    <property type="match status" value="1"/>
</dbReference>
<feature type="compositionally biased region" description="Polar residues" evidence="1">
    <location>
        <begin position="205"/>
        <end position="231"/>
    </location>
</feature>
<evidence type="ECO:0000259" key="2">
    <source>
        <dbReference type="PROSITE" id="PS50190"/>
    </source>
</evidence>
<feature type="region of interest" description="Disordered" evidence="1">
    <location>
        <begin position="1537"/>
        <end position="1569"/>
    </location>
</feature>
<feature type="domain" description="SEC7" evidence="2">
    <location>
        <begin position="760"/>
        <end position="915"/>
    </location>
</feature>
<evidence type="ECO:0000313" key="3">
    <source>
        <dbReference type="EMBL" id="KAK4464274.1"/>
    </source>
</evidence>
<evidence type="ECO:0000256" key="1">
    <source>
        <dbReference type="SAM" id="MobiDB-lite"/>
    </source>
</evidence>
<sequence length="1569" mass="171968">MRPSRPTREPTGNMHRPASLSDSGSDYDHDHDHDQDQDYDDDYDYDNTNTARRTRRTRPELSIEISPSPPDIRRDRSRDPHTPTRLPPAPLDKNASGGRALRLHQGTVRDTADIETFLDGLTPVDIPYEMTRDDERHSPPQDPRQSSHPRDSHDLSMPTRQTRDSLVTNMLLSLESMGQFGGASSYGGGSGGGSRTTYDDPLFSSFDQDTSRTMTLNSRQGRPTHGYSYSSDLEGDGLSSRGRRSNSSSGYQGNLGRINSMRETGTPRAIHSRGGKGSKSSSTASIDQGYAQVLGSQRWARGIGRSSSFDGAEPPRPAPGPWHIEFSNTFFDGDGGYDAAPTPTVPGGPRKLTTVPSMPVLPKTESRAEPLQVQTRGPSAERRRSVRSSRSATVDGRKREQYSTVAAPPLPALEIDSAPAPNIGYEKSKEPGAIPPAVNTQPKEKQGFFRRMFSSTKSSLTPSPATPTLIAPLPVSQTKPSAPPSRESQQSATHTLQKKTSSFFRRRKHSITDNEPPPIPILPQMPAVKLAIADSRAEGLSAKVGPSPITSLRKAMDPFLAESPTLTVGTSVAQTPIDTPVEKHYPDVPSPSIEDLQSPRTPEDRGRPAVRSFSPDYDPSPKAVIRKVSADSQAAEQPSRPPDVVMSSPPKSFLRDNSDSEDSPVRVRKAPASETRGLKPGTEEKRPRSQSPTVSKSKSVPNLNRARDEMRLSTRQDSKFMPSNRDSKTLALPVGVPSLRIDSAEPSPKGERHSAKSIDEPDFVVGDPTEDDRQKAQKIYEGSEDFISKDRAAAYMGEEGPVRQRVLRAYMDLFDFENLSIVSALRQVCNRLLLRAETQQVDRILVAFTKRWCDCNPNHGFKSFDVIHTICYSVILLNTDLHIADIEHRMSKPQFVKNTMTTIKQALQESAPEAFERPSILPGKGPWDNDPRTSEDNHNHRYSTFRASFKPPARPGSAIGAFSENTEYCGPLVKAPFDGPLKAWEQQVEIVLKEIYSSIRDDRLPLFGGVAEASPVQPQGGLTVMGMLKRSPSVLSKAPSEGVASTRGRIADTVKPNSGRWNSKSRSRPRGFGTGFSSSRTSFDDGTSVWSPTESSVTWSKVSLGRTHTSMSMDSFGSSYPRGDYQQSIGFANALSQAIIREDNAAEGEEQLQADELLDDESLELAGPPWVKEGIVSHKHFRENNKKPKNHNWTEVFAVIQKGKLSIFSFSPNKSMRNKNRRGPNGMLPKGAVVGGGNWQDTATNLGTFSLRQTLATEFPPGGYSTSRKHVWILNLPTGAVHFFHVGTPEISREFVNTANYWSARLSTVPLIGGISNIEYGWSDAVINTALVTAINDSSVNLSNTNRPPTSNSSTRGHSRSGSAAAGNPIAPVLTRSSMHSGRSIRSSSFDFGGVRPGSGSSGVLGASGLAMVNSTLPRHGGKLPGDRIHIADWTPPQQSTRPSNLNEKNQLVYLQDYVKSIEAELQQHNALRSPMLLAFTPRSTNAVRAMANWERKSEYLLHEIVKFRTYLENLEKADCRRREIYEERAVARRAAMGDIPGIGDDEDQGEKGGLGEDQGSVVKKEVEV</sequence>
<feature type="region of interest" description="Disordered" evidence="1">
    <location>
        <begin position="453"/>
        <end position="523"/>
    </location>
</feature>
<feature type="region of interest" description="Disordered" evidence="1">
    <location>
        <begin position="121"/>
        <end position="441"/>
    </location>
</feature>
<feature type="compositionally biased region" description="Basic and acidic residues" evidence="1">
    <location>
        <begin position="927"/>
        <end position="939"/>
    </location>
</feature>
<dbReference type="Gene3D" id="2.30.29.30">
    <property type="entry name" value="Pleckstrin-homology domain (PH domain)/Phosphotyrosine-binding domain (PTB)"/>
    <property type="match status" value="1"/>
</dbReference>
<dbReference type="InterPro" id="IPR000904">
    <property type="entry name" value="Sec7_dom"/>
</dbReference>
<accession>A0AAV9HX44</accession>
<feature type="region of interest" description="Disordered" evidence="1">
    <location>
        <begin position="1"/>
        <end position="107"/>
    </location>
</feature>
<keyword evidence="4" id="KW-1185">Reference proteome</keyword>
<dbReference type="InterPro" id="IPR023394">
    <property type="entry name" value="Sec7_C_sf"/>
</dbReference>
<feature type="compositionally biased region" description="Gly residues" evidence="1">
    <location>
        <begin position="179"/>
        <end position="194"/>
    </location>
</feature>
<dbReference type="Gene3D" id="1.10.1000.11">
    <property type="entry name" value="Arf Nucleotide-binding Site Opener,domain 2"/>
    <property type="match status" value="1"/>
</dbReference>
<dbReference type="CDD" id="cd00171">
    <property type="entry name" value="Sec7"/>
    <property type="match status" value="1"/>
</dbReference>
<name>A0AAV9HX44_9PEZI</name>
<dbReference type="Pfam" id="PF01369">
    <property type="entry name" value="Sec7"/>
    <property type="match status" value="1"/>
</dbReference>
<feature type="compositionally biased region" description="Polar residues" evidence="1">
    <location>
        <begin position="1436"/>
        <end position="1445"/>
    </location>
</feature>
<feature type="compositionally biased region" description="Basic and acidic residues" evidence="1">
    <location>
        <begin position="748"/>
        <end position="759"/>
    </location>
</feature>
<dbReference type="PANTHER" id="PTHR10663:SF373">
    <property type="entry name" value="PH AND SEC7 DOMAIN-CONTAINING PROTEIN C11E3.11C"/>
    <property type="match status" value="1"/>
</dbReference>
<gene>
    <name evidence="3" type="ORF">QBC42DRAFT_221117</name>
</gene>
<protein>
    <recommendedName>
        <fullName evidence="2">SEC7 domain-containing protein</fullName>
    </recommendedName>
</protein>
<feature type="compositionally biased region" description="Basic and acidic residues" evidence="1">
    <location>
        <begin position="71"/>
        <end position="82"/>
    </location>
</feature>
<feature type="region of interest" description="Disordered" evidence="1">
    <location>
        <begin position="565"/>
        <end position="775"/>
    </location>
</feature>